<keyword evidence="2" id="KW-1185">Reference proteome</keyword>
<dbReference type="Proteomes" id="UP000632222">
    <property type="component" value="Unassembled WGS sequence"/>
</dbReference>
<dbReference type="Gene3D" id="3.30.530.20">
    <property type="match status" value="1"/>
</dbReference>
<dbReference type="SUPFAM" id="SSF55961">
    <property type="entry name" value="Bet v1-like"/>
    <property type="match status" value="1"/>
</dbReference>
<reference evidence="2" key="1">
    <citation type="journal article" date="2019" name="Int. J. Syst. Evol. Microbiol.">
        <title>The Global Catalogue of Microorganisms (GCM) 10K type strain sequencing project: providing services to taxonomists for standard genome sequencing and annotation.</title>
        <authorList>
            <consortium name="The Broad Institute Genomics Platform"/>
            <consortium name="The Broad Institute Genome Sequencing Center for Infectious Disease"/>
            <person name="Wu L."/>
            <person name="Ma J."/>
        </authorList>
    </citation>
    <scope>NUCLEOTIDE SEQUENCE [LARGE SCALE GENOMIC DNA]</scope>
    <source>
        <strain evidence="2">JCM 14370</strain>
    </source>
</reference>
<evidence type="ECO:0008006" key="3">
    <source>
        <dbReference type="Google" id="ProtNLM"/>
    </source>
</evidence>
<sequence>MHICTFEAQTRASRQALWQLWTNPKNWPTWDSELASAELSGTFRQGVTGTLSYKDGSLKTFTVIKCEMLESLVLAIPITKGIELIIKRDLRQQGEELVFQQDLNLTGTPFALMMQRSRRDPLTKGTLRQMELLVKLLEGGLSPVKEAASGTTTKPAH</sequence>
<protein>
    <recommendedName>
        <fullName evidence="3">Polyketide cyclase</fullName>
    </recommendedName>
</protein>
<evidence type="ECO:0000313" key="2">
    <source>
        <dbReference type="Proteomes" id="UP000632222"/>
    </source>
</evidence>
<organism evidence="1 2">
    <name type="scientific">Deinococcus roseus</name>
    <dbReference type="NCBI Taxonomy" id="392414"/>
    <lineage>
        <taxon>Bacteria</taxon>
        <taxon>Thermotogati</taxon>
        <taxon>Deinococcota</taxon>
        <taxon>Deinococci</taxon>
        <taxon>Deinococcales</taxon>
        <taxon>Deinococcaceae</taxon>
        <taxon>Deinococcus</taxon>
    </lineage>
</organism>
<dbReference type="EMBL" id="BMOD01000001">
    <property type="protein sequence ID" value="GGJ18552.1"/>
    <property type="molecule type" value="Genomic_DNA"/>
</dbReference>
<gene>
    <name evidence="1" type="ORF">GCM10008938_00830</name>
</gene>
<accession>A0ABQ2CTR3</accession>
<dbReference type="RefSeq" id="WP_188998153.1">
    <property type="nucleotide sequence ID" value="NZ_BMOD01000001.1"/>
</dbReference>
<evidence type="ECO:0000313" key="1">
    <source>
        <dbReference type="EMBL" id="GGJ18552.1"/>
    </source>
</evidence>
<name>A0ABQ2CTR3_9DEIO</name>
<proteinExistence type="predicted"/>
<dbReference type="InterPro" id="IPR023393">
    <property type="entry name" value="START-like_dom_sf"/>
</dbReference>
<comment type="caution">
    <text evidence="1">The sequence shown here is derived from an EMBL/GenBank/DDBJ whole genome shotgun (WGS) entry which is preliminary data.</text>
</comment>